<evidence type="ECO:0000259" key="1">
    <source>
        <dbReference type="SMART" id="SM01321"/>
    </source>
</evidence>
<sequence>MVLMPDHLHCIWTLPEGDKNFSTRWSQIKHTVSYRCRDLYQASLSISRQRQREAPIWQRRFWEHQIRDEIDMERHVDYIHFNPVKHGLVGTASAWPYSTFARYVREGIYAPDWGGNPACEEMRFE</sequence>
<proteinExistence type="predicted"/>
<name>A0ABN6TEL5_9BURK</name>
<dbReference type="PANTHER" id="PTHR36966:SF1">
    <property type="entry name" value="REP-ASSOCIATED TYROSINE TRANSPOSASE"/>
    <property type="match status" value="1"/>
</dbReference>
<dbReference type="SMART" id="SM01321">
    <property type="entry name" value="Y1_Tnp"/>
    <property type="match status" value="1"/>
</dbReference>
<dbReference type="PANTHER" id="PTHR36966">
    <property type="entry name" value="REP-ASSOCIATED TYROSINE TRANSPOSASE"/>
    <property type="match status" value="1"/>
</dbReference>
<evidence type="ECO:0000313" key="3">
    <source>
        <dbReference type="Proteomes" id="UP001163336"/>
    </source>
</evidence>
<dbReference type="InterPro" id="IPR036515">
    <property type="entry name" value="Transposase_17_sf"/>
</dbReference>
<dbReference type="InterPro" id="IPR002686">
    <property type="entry name" value="Transposase_17"/>
</dbReference>
<reference evidence="2" key="1">
    <citation type="submission" date="2022-11" db="EMBL/GenBank/DDBJ databases">
        <title>Isolation and characterization of PLA-degrading bacterium Massilia sp. from Antarctic soil.</title>
        <authorList>
            <person name="Sato K."/>
            <person name="Gomez-Fuentes C."/>
            <person name="Ahmad S.A."/>
            <person name="Zulkharnain A."/>
        </authorList>
    </citation>
    <scope>NUCLEOTIDE SEQUENCE</scope>
    <source>
        <strain evidence="2">N-3</strain>
    </source>
</reference>
<dbReference type="SUPFAM" id="SSF143422">
    <property type="entry name" value="Transposase IS200-like"/>
    <property type="match status" value="1"/>
</dbReference>
<dbReference type="Proteomes" id="UP001163336">
    <property type="component" value="Chromosome"/>
</dbReference>
<protein>
    <recommendedName>
        <fullName evidence="1">Transposase IS200-like domain-containing protein</fullName>
    </recommendedName>
</protein>
<dbReference type="EMBL" id="AP026966">
    <property type="protein sequence ID" value="BDT60658.1"/>
    <property type="molecule type" value="Genomic_DNA"/>
</dbReference>
<keyword evidence="3" id="KW-1185">Reference proteome</keyword>
<accession>A0ABN6TEL5</accession>
<organism evidence="2 3">
    <name type="scientific">Massilia varians</name>
    <dbReference type="NCBI Taxonomy" id="457921"/>
    <lineage>
        <taxon>Bacteria</taxon>
        <taxon>Pseudomonadati</taxon>
        <taxon>Pseudomonadota</taxon>
        <taxon>Betaproteobacteria</taxon>
        <taxon>Burkholderiales</taxon>
        <taxon>Oxalobacteraceae</taxon>
        <taxon>Telluria group</taxon>
        <taxon>Massilia</taxon>
    </lineage>
</organism>
<dbReference type="Gene3D" id="3.30.70.1290">
    <property type="entry name" value="Transposase IS200-like"/>
    <property type="match status" value="1"/>
</dbReference>
<dbReference type="InterPro" id="IPR052715">
    <property type="entry name" value="RAYT_transposase"/>
</dbReference>
<evidence type="ECO:0000313" key="2">
    <source>
        <dbReference type="EMBL" id="BDT60658.1"/>
    </source>
</evidence>
<feature type="domain" description="Transposase IS200-like" evidence="1">
    <location>
        <begin position="1"/>
        <end position="82"/>
    </location>
</feature>
<gene>
    <name evidence="2" type="ORF">MasN3_41520</name>
</gene>
<dbReference type="NCBIfam" id="NF047646">
    <property type="entry name" value="REP_Tyr_transpos"/>
    <property type="match status" value="1"/>
</dbReference>